<gene>
    <name evidence="14" type="primary">ATP8</name>
</gene>
<keyword evidence="5 12" id="KW-0138">CF(0)</keyword>
<dbReference type="GO" id="GO:0031966">
    <property type="term" value="C:mitochondrial membrane"/>
    <property type="evidence" value="ECO:0007669"/>
    <property type="project" value="UniProtKB-SubCell"/>
</dbReference>
<dbReference type="EMBL" id="OL678009">
    <property type="protein sequence ID" value="UZZ43860.1"/>
    <property type="molecule type" value="Genomic_DNA"/>
</dbReference>
<dbReference type="GeneID" id="77425329"/>
<evidence type="ECO:0000256" key="8">
    <source>
        <dbReference type="ARBA" id="ARBA00022989"/>
    </source>
</evidence>
<evidence type="ECO:0000256" key="12">
    <source>
        <dbReference type="RuleBase" id="RU003661"/>
    </source>
</evidence>
<evidence type="ECO:0000256" key="6">
    <source>
        <dbReference type="ARBA" id="ARBA00022692"/>
    </source>
</evidence>
<dbReference type="Pfam" id="PF00895">
    <property type="entry name" value="ATP-synt_8"/>
    <property type="match status" value="1"/>
</dbReference>
<feature type="transmembrane region" description="Helical" evidence="13">
    <location>
        <begin position="7"/>
        <end position="31"/>
    </location>
</feature>
<sequence length="55" mass="6552">MPQMMPLNWLILFMMFFLIFSVILNILFYSLTNLTPQSTNSNLLIKSNLPLNWSW</sequence>
<comment type="subunit">
    <text evidence="3">F-type ATPases have 2 components, CF(1) - the catalytic core - and CF(0) - the membrane proton channel.</text>
</comment>
<evidence type="ECO:0000256" key="1">
    <source>
        <dbReference type="ARBA" id="ARBA00004304"/>
    </source>
</evidence>
<comment type="similarity">
    <text evidence="2 12">Belongs to the ATPase protein 8 family.</text>
</comment>
<dbReference type="GO" id="GO:0045259">
    <property type="term" value="C:proton-transporting ATP synthase complex"/>
    <property type="evidence" value="ECO:0007669"/>
    <property type="project" value="UniProtKB-KW"/>
</dbReference>
<keyword evidence="7 12" id="KW-0375">Hydrogen ion transport</keyword>
<evidence type="ECO:0000256" key="4">
    <source>
        <dbReference type="ARBA" id="ARBA00022448"/>
    </source>
</evidence>
<protein>
    <recommendedName>
        <fullName evidence="12">ATP synthase complex subunit 8</fullName>
    </recommendedName>
</protein>
<evidence type="ECO:0000256" key="3">
    <source>
        <dbReference type="ARBA" id="ARBA00011291"/>
    </source>
</evidence>
<keyword evidence="11 13" id="KW-0472">Membrane</keyword>
<reference evidence="14" key="2">
    <citation type="journal article" date="2022" name="Syst. Entomol.">
        <title>Massive gene rearrangements of mitochondrial genomes and implications for the phylogeny of Trichoptera (Insecta).</title>
        <authorList>
            <person name="Ge X."/>
            <person name="Peng L."/>
            <person name="Vogler A.P."/>
            <person name="Morse J.C."/>
            <person name="Yang L."/>
            <person name="Sun C."/>
            <person name="Wang B."/>
        </authorList>
    </citation>
    <scope>NUCLEOTIDE SEQUENCE</scope>
</reference>
<keyword evidence="8 13" id="KW-1133">Transmembrane helix</keyword>
<evidence type="ECO:0000256" key="9">
    <source>
        <dbReference type="ARBA" id="ARBA00023065"/>
    </source>
</evidence>
<evidence type="ECO:0000313" key="14">
    <source>
        <dbReference type="EMBL" id="UZZ43860.1"/>
    </source>
</evidence>
<dbReference type="RefSeq" id="YP_010586124.1">
    <property type="nucleotide sequence ID" value="NC_069251.1"/>
</dbReference>
<name>A0A9E8RT29_9NEOP</name>
<keyword evidence="9 12" id="KW-0406">Ion transport</keyword>
<evidence type="ECO:0000256" key="5">
    <source>
        <dbReference type="ARBA" id="ARBA00022547"/>
    </source>
</evidence>
<dbReference type="AlphaFoldDB" id="A0A9E8RT29"/>
<evidence type="ECO:0000256" key="11">
    <source>
        <dbReference type="ARBA" id="ARBA00023136"/>
    </source>
</evidence>
<keyword evidence="4 12" id="KW-0813">Transport</keyword>
<organism evidence="14">
    <name type="scientific">Diplectrona hexapetala</name>
    <name type="common">nom. nud.</name>
    <dbReference type="NCBI Taxonomy" id="2904920"/>
    <lineage>
        <taxon>Eukaryota</taxon>
        <taxon>Metazoa</taxon>
        <taxon>Ecdysozoa</taxon>
        <taxon>Arthropoda</taxon>
        <taxon>Hexapoda</taxon>
        <taxon>Insecta</taxon>
        <taxon>Pterygota</taxon>
        <taxon>Neoptera</taxon>
        <taxon>Endopterygota</taxon>
        <taxon>Trichoptera</taxon>
        <taxon>Annulipalpia</taxon>
        <taxon>Hydropsychoidea</taxon>
        <taxon>Hydropsychidae</taxon>
        <taxon>Diplectroninae</taxon>
        <taxon>Diplectrona</taxon>
    </lineage>
</organism>
<accession>A0A9E8RT29</accession>
<dbReference type="GO" id="GO:0015986">
    <property type="term" value="P:proton motive force-driven ATP synthesis"/>
    <property type="evidence" value="ECO:0007669"/>
    <property type="project" value="InterPro"/>
</dbReference>
<keyword evidence="10 12" id="KW-0496">Mitochondrion</keyword>
<evidence type="ECO:0000256" key="10">
    <source>
        <dbReference type="ARBA" id="ARBA00023128"/>
    </source>
</evidence>
<reference evidence="14" key="1">
    <citation type="submission" date="2021-11" db="EMBL/GenBank/DDBJ databases">
        <authorList>
            <person name="Ge X.-Y."/>
            <person name="Peng L."/>
            <person name="Sun C.-H."/>
            <person name="Wang B.-X."/>
        </authorList>
    </citation>
    <scope>NUCLEOTIDE SEQUENCE</scope>
</reference>
<keyword evidence="6 12" id="KW-0812">Transmembrane</keyword>
<dbReference type="InterPro" id="IPR001421">
    <property type="entry name" value="ATP8_metazoa"/>
</dbReference>
<dbReference type="CTD" id="4509"/>
<evidence type="ECO:0000256" key="2">
    <source>
        <dbReference type="ARBA" id="ARBA00008892"/>
    </source>
</evidence>
<evidence type="ECO:0000256" key="7">
    <source>
        <dbReference type="ARBA" id="ARBA00022781"/>
    </source>
</evidence>
<dbReference type="GO" id="GO:0015078">
    <property type="term" value="F:proton transmembrane transporter activity"/>
    <property type="evidence" value="ECO:0007669"/>
    <property type="project" value="InterPro"/>
</dbReference>
<geneLocation type="mitochondrion" evidence="14"/>
<comment type="subcellular location">
    <subcellularLocation>
        <location evidence="1 12">Mitochondrion membrane</location>
        <topology evidence="1 12">Single-pass membrane protein</topology>
    </subcellularLocation>
</comment>
<evidence type="ECO:0000256" key="13">
    <source>
        <dbReference type="SAM" id="Phobius"/>
    </source>
</evidence>
<proteinExistence type="inferred from homology"/>